<name>A0A427XEQ4_9TREE</name>
<reference evidence="2 3" key="1">
    <citation type="submission" date="2018-11" db="EMBL/GenBank/DDBJ databases">
        <title>Genome sequence of Apiotrichum porosum DSM 27194.</title>
        <authorList>
            <person name="Aliyu H."/>
            <person name="Gorte O."/>
            <person name="Ochsenreither K."/>
        </authorList>
    </citation>
    <scope>NUCLEOTIDE SEQUENCE [LARGE SCALE GENOMIC DNA]</scope>
    <source>
        <strain evidence="2 3">DSM 27194</strain>
    </source>
</reference>
<comment type="caution">
    <text evidence="2">The sequence shown here is derived from an EMBL/GenBank/DDBJ whole genome shotgun (WGS) entry which is preliminary data.</text>
</comment>
<evidence type="ECO:0000313" key="2">
    <source>
        <dbReference type="EMBL" id="RSH77391.1"/>
    </source>
</evidence>
<dbReference type="Proteomes" id="UP000279236">
    <property type="component" value="Unassembled WGS sequence"/>
</dbReference>
<feature type="compositionally biased region" description="Acidic residues" evidence="1">
    <location>
        <begin position="53"/>
        <end position="66"/>
    </location>
</feature>
<sequence length="245" mass="26600">MPAIRDTSSTRAAGNGATPTNRIYGSRPKQTARGSSNNGPPGWWNTESRDVGSDEELSGDDDDDQDSVAVEASYVEDILLLSHDKDGIHSDGQHAFCVLHDTFVVETDSTRPPFVFKNLNDDSLLDVEVTINDAWGGKDKGIKVMVLTGEEPTAKPEIKLGNHGPTRLFWNTTTGDNVTSATDLDEDLDTAMRNVARLSGLQLAEGMNPFRCKNFDGLRISVYTPLAETMGSADDGWVKVVIKTV</sequence>
<keyword evidence="3" id="KW-1185">Reference proteome</keyword>
<feature type="compositionally biased region" description="Polar residues" evidence="1">
    <location>
        <begin position="1"/>
        <end position="39"/>
    </location>
</feature>
<feature type="region of interest" description="Disordered" evidence="1">
    <location>
        <begin position="1"/>
        <end position="66"/>
    </location>
</feature>
<evidence type="ECO:0000256" key="1">
    <source>
        <dbReference type="SAM" id="MobiDB-lite"/>
    </source>
</evidence>
<evidence type="ECO:0000313" key="3">
    <source>
        <dbReference type="Proteomes" id="UP000279236"/>
    </source>
</evidence>
<protein>
    <submittedName>
        <fullName evidence="2">Uncharacterized protein</fullName>
    </submittedName>
</protein>
<dbReference type="EMBL" id="RSCE01000016">
    <property type="protein sequence ID" value="RSH77391.1"/>
    <property type="molecule type" value="Genomic_DNA"/>
</dbReference>
<dbReference type="RefSeq" id="XP_028472538.1">
    <property type="nucleotide sequence ID" value="XM_028619042.1"/>
</dbReference>
<organism evidence="2 3">
    <name type="scientific">Apiotrichum porosum</name>
    <dbReference type="NCBI Taxonomy" id="105984"/>
    <lineage>
        <taxon>Eukaryota</taxon>
        <taxon>Fungi</taxon>
        <taxon>Dikarya</taxon>
        <taxon>Basidiomycota</taxon>
        <taxon>Agaricomycotina</taxon>
        <taxon>Tremellomycetes</taxon>
        <taxon>Trichosporonales</taxon>
        <taxon>Trichosporonaceae</taxon>
        <taxon>Apiotrichum</taxon>
    </lineage>
</organism>
<accession>A0A427XEQ4</accession>
<dbReference type="GeneID" id="39587895"/>
<gene>
    <name evidence="2" type="ORF">EHS24_003352</name>
</gene>
<proteinExistence type="predicted"/>
<dbReference type="AlphaFoldDB" id="A0A427XEQ4"/>